<evidence type="ECO:0000313" key="2">
    <source>
        <dbReference type="Proteomes" id="UP000001072"/>
    </source>
</evidence>
<name>F4RFI5_MELLP</name>
<dbReference type="VEuPathDB" id="FungiDB:MELLADRAFT_104671"/>
<dbReference type="InParanoid" id="F4RFI5"/>
<evidence type="ECO:0000313" key="1">
    <source>
        <dbReference type="EMBL" id="EGG08924.1"/>
    </source>
</evidence>
<dbReference type="KEGG" id="mlr:MELLADRAFT_104671"/>
<dbReference type="HOGENOM" id="CLU_1434723_0_0_1"/>
<dbReference type="AlphaFoldDB" id="F4RFI5"/>
<protein>
    <submittedName>
        <fullName evidence="1">Uncharacterized protein</fullName>
    </submittedName>
</protein>
<sequence>MPNELELNIPSSNMLLAVSTPQSAVYKPSAENSTHTPDSPKSISELATSISQLNIGVEIPTSPNHTPNPNPMPISLKPFTAHTKTFNPNPVIFPQGFFLIFPSDKDIKMTSAAESALQETRALQEINRANKNLANNINFTNLSKDGSNFIVWKNNASRAMKALLSIKDYWESAKPILTYNQPALPGPVT</sequence>
<organism evidence="2">
    <name type="scientific">Melampsora larici-populina (strain 98AG31 / pathotype 3-4-7)</name>
    <name type="common">Poplar leaf rust fungus</name>
    <dbReference type="NCBI Taxonomy" id="747676"/>
    <lineage>
        <taxon>Eukaryota</taxon>
        <taxon>Fungi</taxon>
        <taxon>Dikarya</taxon>
        <taxon>Basidiomycota</taxon>
        <taxon>Pucciniomycotina</taxon>
        <taxon>Pucciniomycetes</taxon>
        <taxon>Pucciniales</taxon>
        <taxon>Melampsoraceae</taxon>
        <taxon>Melampsora</taxon>
    </lineage>
</organism>
<dbReference type="Proteomes" id="UP000001072">
    <property type="component" value="Unassembled WGS sequence"/>
</dbReference>
<dbReference type="RefSeq" id="XP_007407898.1">
    <property type="nucleotide sequence ID" value="XM_007407836.1"/>
</dbReference>
<accession>F4RFI5</accession>
<reference evidence="2" key="1">
    <citation type="journal article" date="2011" name="Proc. Natl. Acad. Sci. U.S.A.">
        <title>Obligate biotrophy features unraveled by the genomic analysis of rust fungi.</title>
        <authorList>
            <person name="Duplessis S."/>
            <person name="Cuomo C.A."/>
            <person name="Lin Y.-C."/>
            <person name="Aerts A."/>
            <person name="Tisserant E."/>
            <person name="Veneault-Fourrey C."/>
            <person name="Joly D.L."/>
            <person name="Hacquard S."/>
            <person name="Amselem J."/>
            <person name="Cantarel B.L."/>
            <person name="Chiu R."/>
            <person name="Coutinho P.M."/>
            <person name="Feau N."/>
            <person name="Field M."/>
            <person name="Frey P."/>
            <person name="Gelhaye E."/>
            <person name="Goldberg J."/>
            <person name="Grabherr M.G."/>
            <person name="Kodira C.D."/>
            <person name="Kohler A."/>
            <person name="Kuees U."/>
            <person name="Lindquist E.A."/>
            <person name="Lucas S.M."/>
            <person name="Mago R."/>
            <person name="Mauceli E."/>
            <person name="Morin E."/>
            <person name="Murat C."/>
            <person name="Pangilinan J.L."/>
            <person name="Park R."/>
            <person name="Pearson M."/>
            <person name="Quesneville H."/>
            <person name="Rouhier N."/>
            <person name="Sakthikumar S."/>
            <person name="Salamov A.A."/>
            <person name="Schmutz J."/>
            <person name="Selles B."/>
            <person name="Shapiro H."/>
            <person name="Tanguay P."/>
            <person name="Tuskan G.A."/>
            <person name="Henrissat B."/>
            <person name="Van de Peer Y."/>
            <person name="Rouze P."/>
            <person name="Ellis J.G."/>
            <person name="Dodds P.N."/>
            <person name="Schein J.E."/>
            <person name="Zhong S."/>
            <person name="Hamelin R.C."/>
            <person name="Grigoriev I.V."/>
            <person name="Szabo L.J."/>
            <person name="Martin F."/>
        </authorList>
    </citation>
    <scope>NUCLEOTIDE SEQUENCE [LARGE SCALE GENOMIC DNA]</scope>
    <source>
        <strain evidence="2">98AG31 / pathotype 3-4-7</strain>
    </source>
</reference>
<proteinExistence type="predicted"/>
<dbReference type="EMBL" id="GL883099">
    <property type="protein sequence ID" value="EGG08924.1"/>
    <property type="molecule type" value="Genomic_DNA"/>
</dbReference>
<keyword evidence="2" id="KW-1185">Reference proteome</keyword>
<dbReference type="GeneID" id="18922364"/>
<gene>
    <name evidence="1" type="ORF">MELLADRAFT_104671</name>
</gene>